<reference evidence="2" key="1">
    <citation type="submission" date="2019-10" db="EMBL/GenBank/DDBJ databases">
        <title>Metagenomic sequencing of thiosulfate-disproportionating enrichment culture.</title>
        <authorList>
            <person name="Umezawa K."/>
            <person name="Kojima H."/>
            <person name="Fukui M."/>
        </authorList>
    </citation>
    <scope>NUCLEOTIDE SEQUENCE</scope>
    <source>
        <strain evidence="2">45J</strain>
    </source>
</reference>
<dbReference type="AlphaFoldDB" id="A0A5J4L3E5"/>
<evidence type="ECO:0000313" key="2">
    <source>
        <dbReference type="EMBL" id="GER92759.1"/>
    </source>
</evidence>
<feature type="transmembrane region" description="Helical" evidence="1">
    <location>
        <begin position="25"/>
        <end position="48"/>
    </location>
</feature>
<organism evidence="2">
    <name type="scientific">hot springs metagenome</name>
    <dbReference type="NCBI Taxonomy" id="433727"/>
    <lineage>
        <taxon>unclassified sequences</taxon>
        <taxon>metagenomes</taxon>
        <taxon>ecological metagenomes</taxon>
    </lineage>
</organism>
<name>A0A5J4L3E5_9ZZZZ</name>
<gene>
    <name evidence="2" type="ORF">A45J_0484</name>
</gene>
<keyword evidence="1" id="KW-0472">Membrane</keyword>
<dbReference type="EMBL" id="BLAB01000001">
    <property type="protein sequence ID" value="GER92759.1"/>
    <property type="molecule type" value="Genomic_DNA"/>
</dbReference>
<comment type="caution">
    <text evidence="2">The sequence shown here is derived from an EMBL/GenBank/DDBJ whole genome shotgun (WGS) entry which is preliminary data.</text>
</comment>
<keyword evidence="1" id="KW-0812">Transmembrane</keyword>
<sequence>MPNSTAFFGLKDFNLLRSLSTELIIFQRIIITAASFIAGTAISISAALSLMKGKKADLLTITKD</sequence>
<protein>
    <submittedName>
        <fullName evidence="2">Uncharacterized protein</fullName>
    </submittedName>
</protein>
<evidence type="ECO:0000256" key="1">
    <source>
        <dbReference type="SAM" id="Phobius"/>
    </source>
</evidence>
<keyword evidence="1" id="KW-1133">Transmembrane helix</keyword>
<accession>A0A5J4L3E5</accession>
<proteinExistence type="predicted"/>